<accession>A0A1Y6J1K3</accession>
<dbReference type="EMBL" id="JAWRCO010000002">
    <property type="protein sequence ID" value="MDW6005208.1"/>
    <property type="molecule type" value="Genomic_DNA"/>
</dbReference>
<evidence type="ECO:0000313" key="3">
    <source>
        <dbReference type="Proteomes" id="UP000196125"/>
    </source>
</evidence>
<evidence type="ECO:0000313" key="1">
    <source>
        <dbReference type="EMBL" id="MDW6005208.1"/>
    </source>
</evidence>
<dbReference type="Proteomes" id="UP001283366">
    <property type="component" value="Unassembled WGS sequence"/>
</dbReference>
<reference evidence="2 3" key="1">
    <citation type="submission" date="2017-05" db="EMBL/GenBank/DDBJ databases">
        <authorList>
            <person name="Song R."/>
            <person name="Chenine A.L."/>
            <person name="Ruprecht R.M."/>
        </authorList>
    </citation>
    <scope>NUCLEOTIDE SEQUENCE [LARGE SCALE GENOMIC DNA]</scope>
    <source>
        <strain evidence="2 3">CECT 7927</strain>
    </source>
</reference>
<sequence>MYMKVERIKNNHQSVTHTIDERKEGVIQKRGFFDHRPESINQPSMKYLIDNRSTVFQLHTASKQPIQFVRGVNKQERTRHLNDVTSLRGHIMYARDHPVKTRKAGRKSQARSSVKKKLTPRERFFTHTEGHYVRTLNKRNVTVRAHVDEENKVMTHVLQGRLDMCKNCQQFLLPELKRKYPRYTHQVHYSFHDLTGSRTFWNKLGKKKMVTRVGNDTITRYNESER</sequence>
<dbReference type="RefSeq" id="WP_087482592.1">
    <property type="nucleotide sequence ID" value="NZ_AP024884.1"/>
</dbReference>
<reference evidence="1 4" key="2">
    <citation type="submission" date="2023-11" db="EMBL/GenBank/DDBJ databases">
        <title>Plant-associative lifestyle of Vibrio porteresiae and its evolutionary dynamics.</title>
        <authorList>
            <person name="Rameshkumar N."/>
            <person name="Kirti K."/>
        </authorList>
    </citation>
    <scope>NUCLEOTIDE SEQUENCE [LARGE SCALE GENOMIC DNA]</scope>
    <source>
        <strain evidence="1 4">MSSRF38</strain>
    </source>
</reference>
<evidence type="ECO:0000313" key="4">
    <source>
        <dbReference type="Proteomes" id="UP001283366"/>
    </source>
</evidence>
<protein>
    <submittedName>
        <fullName evidence="2">Uncharacterized protein</fullName>
    </submittedName>
</protein>
<keyword evidence="4" id="KW-1185">Reference proteome</keyword>
<organism evidence="2 3">
    <name type="scientific">Vibrio mangrovi</name>
    <dbReference type="NCBI Taxonomy" id="474394"/>
    <lineage>
        <taxon>Bacteria</taxon>
        <taxon>Pseudomonadati</taxon>
        <taxon>Pseudomonadota</taxon>
        <taxon>Gammaproteobacteria</taxon>
        <taxon>Vibrionales</taxon>
        <taxon>Vibrionaceae</taxon>
        <taxon>Vibrio</taxon>
    </lineage>
</organism>
<name>A0A1Y6J1K3_9VIBR</name>
<evidence type="ECO:0000313" key="2">
    <source>
        <dbReference type="EMBL" id="SMS02582.1"/>
    </source>
</evidence>
<proteinExistence type="predicted"/>
<dbReference type="AlphaFoldDB" id="A0A1Y6J1K3"/>
<gene>
    <name evidence="1" type="ORF">SBX37_20285</name>
    <name evidence="2" type="ORF">VIM7927_03915</name>
</gene>
<dbReference type="EMBL" id="FXXI01000011">
    <property type="protein sequence ID" value="SMS02582.1"/>
    <property type="molecule type" value="Genomic_DNA"/>
</dbReference>
<dbReference type="Proteomes" id="UP000196125">
    <property type="component" value="Unassembled WGS sequence"/>
</dbReference>